<sequence length="163" mass="18487">MTNSRQVFVNLCSFGLLLALFSCDEVETQPLCEGKPNIQVAFSGKRKTFIDPASKAHHVIYYLNATNKSSQSCTPDSKQCFIQQQVLYSQTEDFSTNVVVLDESFITVPTLTADQMIEVESKVDFYKSGYYKIQWEADKQNAVDESDETDNIFAVNKFHVLIE</sequence>
<comment type="caution">
    <text evidence="2">The sequence shown here is derived from an EMBL/GenBank/DDBJ whole genome shotgun (WGS) entry which is preliminary data.</text>
</comment>
<dbReference type="Proteomes" id="UP001168528">
    <property type="component" value="Unassembled WGS sequence"/>
</dbReference>
<evidence type="ECO:0000313" key="3">
    <source>
        <dbReference type="Proteomes" id="UP001168528"/>
    </source>
</evidence>
<accession>A0ABT8R8K1</accession>
<dbReference type="InterPro" id="IPR011635">
    <property type="entry name" value="CARDB"/>
</dbReference>
<dbReference type="EMBL" id="JAUKPO010000012">
    <property type="protein sequence ID" value="MDO1448427.1"/>
    <property type="molecule type" value="Genomic_DNA"/>
</dbReference>
<dbReference type="InterPro" id="IPR013783">
    <property type="entry name" value="Ig-like_fold"/>
</dbReference>
<organism evidence="2 3">
    <name type="scientific">Rhodocytophaga aerolata</name>
    <dbReference type="NCBI Taxonomy" id="455078"/>
    <lineage>
        <taxon>Bacteria</taxon>
        <taxon>Pseudomonadati</taxon>
        <taxon>Bacteroidota</taxon>
        <taxon>Cytophagia</taxon>
        <taxon>Cytophagales</taxon>
        <taxon>Rhodocytophagaceae</taxon>
        <taxon>Rhodocytophaga</taxon>
    </lineage>
</organism>
<feature type="domain" description="CARDB" evidence="1">
    <location>
        <begin position="93"/>
        <end position="154"/>
    </location>
</feature>
<dbReference type="Pfam" id="PF07705">
    <property type="entry name" value="CARDB"/>
    <property type="match status" value="1"/>
</dbReference>
<evidence type="ECO:0000259" key="1">
    <source>
        <dbReference type="Pfam" id="PF07705"/>
    </source>
</evidence>
<protein>
    <submittedName>
        <fullName evidence="2">CARDB domain-containing protein</fullName>
    </submittedName>
</protein>
<name>A0ABT8R8K1_9BACT</name>
<keyword evidence="3" id="KW-1185">Reference proteome</keyword>
<dbReference type="PROSITE" id="PS51257">
    <property type="entry name" value="PROKAR_LIPOPROTEIN"/>
    <property type="match status" value="1"/>
</dbReference>
<evidence type="ECO:0000313" key="2">
    <source>
        <dbReference type="EMBL" id="MDO1448427.1"/>
    </source>
</evidence>
<reference evidence="2" key="1">
    <citation type="submission" date="2023-07" db="EMBL/GenBank/DDBJ databases">
        <title>The genome sequence of Rhodocytophaga aerolata KACC 12507.</title>
        <authorList>
            <person name="Zhang X."/>
        </authorList>
    </citation>
    <scope>NUCLEOTIDE SEQUENCE</scope>
    <source>
        <strain evidence="2">KACC 12507</strain>
    </source>
</reference>
<dbReference type="RefSeq" id="WP_302039231.1">
    <property type="nucleotide sequence ID" value="NZ_JAUKPO010000012.1"/>
</dbReference>
<dbReference type="Gene3D" id="2.60.40.10">
    <property type="entry name" value="Immunoglobulins"/>
    <property type="match status" value="1"/>
</dbReference>
<gene>
    <name evidence="2" type="ORF">Q0590_19280</name>
</gene>
<proteinExistence type="predicted"/>